<name>A0AAD1BG40_PREIN</name>
<evidence type="ECO:0000313" key="1">
    <source>
        <dbReference type="EMBL" id="BAR95712.1"/>
    </source>
</evidence>
<dbReference type="RefSeq" id="WP_014710190.1">
    <property type="nucleotide sequence ID" value="NZ_AP014925.1"/>
</dbReference>
<reference evidence="1 2" key="1">
    <citation type="submission" date="2015-07" db="EMBL/GenBank/DDBJ databases">
        <title>Complete genome sequence of Prevotella intermedia strain 17-2.</title>
        <authorList>
            <person name="Nambu T."/>
        </authorList>
    </citation>
    <scope>NUCLEOTIDE SEQUENCE [LARGE SCALE GENOMIC DNA]</scope>
    <source>
        <strain evidence="1 2">17-2</strain>
    </source>
</reference>
<protein>
    <submittedName>
        <fullName evidence="1">Uncharacterized protein</fullName>
    </submittedName>
</protein>
<dbReference type="EMBL" id="AP014925">
    <property type="protein sequence ID" value="BAR95712.1"/>
    <property type="molecule type" value="Genomic_DNA"/>
</dbReference>
<accession>A0AAD1BG40</accession>
<dbReference type="AlphaFoldDB" id="A0AAD1BG40"/>
<sequence length="42" mass="5013">MIEIFTKEEMKPSEKTLNIIRQIAYTYRAMKVNGKLETYCLN</sequence>
<evidence type="ECO:0000313" key="2">
    <source>
        <dbReference type="Proteomes" id="UP000067008"/>
    </source>
</evidence>
<gene>
    <name evidence="1" type="ORF">PI172_0984</name>
</gene>
<proteinExistence type="predicted"/>
<dbReference type="Proteomes" id="UP000067008">
    <property type="component" value="Chromosome 2"/>
</dbReference>
<dbReference type="GeneID" id="77254010"/>
<organism evidence="1 2">
    <name type="scientific">Prevotella intermedia</name>
    <dbReference type="NCBI Taxonomy" id="28131"/>
    <lineage>
        <taxon>Bacteria</taxon>
        <taxon>Pseudomonadati</taxon>
        <taxon>Bacteroidota</taxon>
        <taxon>Bacteroidia</taxon>
        <taxon>Bacteroidales</taxon>
        <taxon>Prevotellaceae</taxon>
        <taxon>Prevotella</taxon>
    </lineage>
</organism>